<protein>
    <submittedName>
        <fullName evidence="1">Uncharacterized protein</fullName>
    </submittedName>
</protein>
<dbReference type="EMBL" id="CAUOFW020007795">
    <property type="protein sequence ID" value="CAK9180632.1"/>
    <property type="molecule type" value="Genomic_DNA"/>
</dbReference>
<evidence type="ECO:0000313" key="1">
    <source>
        <dbReference type="EMBL" id="CAK9180632.1"/>
    </source>
</evidence>
<organism evidence="1 2">
    <name type="scientific">Ilex paraguariensis</name>
    <name type="common">yerba mate</name>
    <dbReference type="NCBI Taxonomy" id="185542"/>
    <lineage>
        <taxon>Eukaryota</taxon>
        <taxon>Viridiplantae</taxon>
        <taxon>Streptophyta</taxon>
        <taxon>Embryophyta</taxon>
        <taxon>Tracheophyta</taxon>
        <taxon>Spermatophyta</taxon>
        <taxon>Magnoliopsida</taxon>
        <taxon>eudicotyledons</taxon>
        <taxon>Gunneridae</taxon>
        <taxon>Pentapetalae</taxon>
        <taxon>asterids</taxon>
        <taxon>campanulids</taxon>
        <taxon>Aquifoliales</taxon>
        <taxon>Aquifoliaceae</taxon>
        <taxon>Ilex</taxon>
    </lineage>
</organism>
<dbReference type="AlphaFoldDB" id="A0ABC8UHW1"/>
<reference evidence="1 2" key="1">
    <citation type="submission" date="2024-02" db="EMBL/GenBank/DDBJ databases">
        <authorList>
            <person name="Vignale AGUSTIN F."/>
            <person name="Sosa J E."/>
            <person name="Modenutti C."/>
        </authorList>
    </citation>
    <scope>NUCLEOTIDE SEQUENCE [LARGE SCALE GENOMIC DNA]</scope>
</reference>
<comment type="caution">
    <text evidence="1">The sequence shown here is derived from an EMBL/GenBank/DDBJ whole genome shotgun (WGS) entry which is preliminary data.</text>
</comment>
<proteinExistence type="predicted"/>
<gene>
    <name evidence="1" type="ORF">ILEXP_LOCUS50651</name>
</gene>
<name>A0ABC8UHW1_9AQUA</name>
<evidence type="ECO:0000313" key="2">
    <source>
        <dbReference type="Proteomes" id="UP001642360"/>
    </source>
</evidence>
<dbReference type="Proteomes" id="UP001642360">
    <property type="component" value="Unassembled WGS sequence"/>
</dbReference>
<keyword evidence="2" id="KW-1185">Reference proteome</keyword>
<accession>A0ABC8UHW1</accession>
<sequence>MAVTSERSLSEGKVWSLCRMPFWHSSNADGSSSSSSSLSVHHQNQLVDQPDVHSLTLVSSVAKSFLPTRRRLSLDPPTNSTFPVLLSPSTVVYVNASIRTLRFRCFTYMMSLVNKSRVQSGSKTSASLM</sequence>